<evidence type="ECO:0000256" key="1">
    <source>
        <dbReference type="ARBA" id="ARBA00004418"/>
    </source>
</evidence>
<feature type="chain" id="PRO_5016381058" evidence="4">
    <location>
        <begin position="26"/>
        <end position="351"/>
    </location>
</feature>
<protein>
    <submittedName>
        <fullName evidence="5">NitT/TauT family transport system substrate-binding protein</fullName>
    </submittedName>
</protein>
<dbReference type="PANTHER" id="PTHR30024">
    <property type="entry name" value="ALIPHATIC SULFONATES-BINDING PROTEIN-RELATED"/>
    <property type="match status" value="1"/>
</dbReference>
<comment type="subcellular location">
    <subcellularLocation>
        <location evidence="1">Periplasm</location>
    </subcellularLocation>
</comment>
<accession>A0A317RFN2</accession>
<dbReference type="EMBL" id="QGUB01000004">
    <property type="protein sequence ID" value="PWW46448.1"/>
    <property type="molecule type" value="Genomic_DNA"/>
</dbReference>
<reference evidence="5 6" key="1">
    <citation type="submission" date="2018-05" db="EMBL/GenBank/DDBJ databases">
        <title>Genomic Encyclopedia of Type Strains, Phase IV (KMG-IV): sequencing the most valuable type-strain genomes for metagenomic binning, comparative biology and taxonomic classification.</title>
        <authorList>
            <person name="Goeker M."/>
        </authorList>
    </citation>
    <scope>NUCLEOTIDE SEQUENCE [LARGE SCALE GENOMIC DNA]</scope>
    <source>
        <strain evidence="5 6">DSM 26006</strain>
    </source>
</reference>
<dbReference type="Gene3D" id="3.40.190.10">
    <property type="entry name" value="Periplasmic binding protein-like II"/>
    <property type="match status" value="2"/>
</dbReference>
<evidence type="ECO:0000256" key="4">
    <source>
        <dbReference type="SAM" id="SignalP"/>
    </source>
</evidence>
<gene>
    <name evidence="5" type="ORF">DFR36_104234</name>
</gene>
<dbReference type="Proteomes" id="UP000246483">
    <property type="component" value="Unassembled WGS sequence"/>
</dbReference>
<keyword evidence="3 4" id="KW-0732">Signal</keyword>
<dbReference type="GO" id="GO:0042597">
    <property type="term" value="C:periplasmic space"/>
    <property type="evidence" value="ECO:0007669"/>
    <property type="project" value="UniProtKB-SubCell"/>
</dbReference>
<evidence type="ECO:0000256" key="3">
    <source>
        <dbReference type="ARBA" id="ARBA00022729"/>
    </source>
</evidence>
<dbReference type="OrthoDB" id="9806288at2"/>
<dbReference type="Pfam" id="PF13379">
    <property type="entry name" value="NMT1_2"/>
    <property type="match status" value="1"/>
</dbReference>
<feature type="signal peptide" evidence="4">
    <location>
        <begin position="1"/>
        <end position="25"/>
    </location>
</feature>
<dbReference type="GO" id="GO:0042918">
    <property type="term" value="P:alkanesulfonate transmembrane transport"/>
    <property type="evidence" value="ECO:0007669"/>
    <property type="project" value="TreeGrafter"/>
</dbReference>
<name>A0A317RFN2_9BURK</name>
<evidence type="ECO:0000313" key="5">
    <source>
        <dbReference type="EMBL" id="PWW46448.1"/>
    </source>
</evidence>
<dbReference type="SUPFAM" id="SSF53850">
    <property type="entry name" value="Periplasmic binding protein-like II"/>
    <property type="match status" value="1"/>
</dbReference>
<comment type="caution">
    <text evidence="5">The sequence shown here is derived from an EMBL/GenBank/DDBJ whole genome shotgun (WGS) entry which is preliminary data.</text>
</comment>
<dbReference type="AlphaFoldDB" id="A0A317RFN2"/>
<organism evidence="5 6">
    <name type="scientific">Melaminivora alkalimesophila</name>
    <dbReference type="NCBI Taxonomy" id="1165852"/>
    <lineage>
        <taxon>Bacteria</taxon>
        <taxon>Pseudomonadati</taxon>
        <taxon>Pseudomonadota</taxon>
        <taxon>Betaproteobacteria</taxon>
        <taxon>Burkholderiales</taxon>
        <taxon>Comamonadaceae</taxon>
        <taxon>Melaminivora</taxon>
    </lineage>
</organism>
<proteinExistence type="inferred from homology"/>
<evidence type="ECO:0000256" key="2">
    <source>
        <dbReference type="ARBA" id="ARBA00010742"/>
    </source>
</evidence>
<comment type="similarity">
    <text evidence="2">Belongs to the bacterial solute-binding protein SsuA/TauA family.</text>
</comment>
<dbReference type="RefSeq" id="WP_110012252.1">
    <property type="nucleotide sequence ID" value="NZ_QGUB01000004.1"/>
</dbReference>
<sequence length="351" mass="37319">MPSLPLLTRRRWAWLCAVAPGLAMGAGPAAPVAAKGEDERIRIAVGARSTLYHLPLLVAEGLGLFQAEGLQVEILDHAGGSLAVQALASGAADVCCGAYEHVVRHQLHGRDWRSLVVLARTPQVALVAHPRHGSGAALARLPGLRVGVTAPGSSTHYLASLWLREAGVSLARAQFVAVGNGSAAVEALRSARVHAVCHADPVLTLLEQRAGARVLADARSLKDSEQLYGGPMPGGCLFAPQGFVQRRPQQTQALVQAMVAALRWLQTASPADLARVVPKGYLLGDRSAYLMAFEKVRETLSPDGVMPAEGPATALRTVVRGESMTQPPRVLLEKTFSNSWALRARQRLERV</sequence>
<dbReference type="PANTHER" id="PTHR30024:SF47">
    <property type="entry name" value="TAURINE-BINDING PERIPLASMIC PROTEIN"/>
    <property type="match status" value="1"/>
</dbReference>
<keyword evidence="6" id="KW-1185">Reference proteome</keyword>
<evidence type="ECO:0000313" key="6">
    <source>
        <dbReference type="Proteomes" id="UP000246483"/>
    </source>
</evidence>